<feature type="transmembrane region" description="Helical" evidence="20">
    <location>
        <begin position="141"/>
        <end position="163"/>
    </location>
</feature>
<dbReference type="GO" id="GO:0005778">
    <property type="term" value="C:peroxisomal membrane"/>
    <property type="evidence" value="ECO:0007669"/>
    <property type="project" value="UniProtKB-SubCell"/>
</dbReference>
<dbReference type="InterPro" id="IPR017907">
    <property type="entry name" value="Znf_RING_CS"/>
</dbReference>
<evidence type="ECO:0000259" key="21">
    <source>
        <dbReference type="PROSITE" id="PS50089"/>
    </source>
</evidence>
<protein>
    <recommendedName>
        <fullName evidence="5">RING-type E3 ubiquitin transferase</fullName>
        <ecNumber evidence="5">2.3.2.27</ecNumber>
    </recommendedName>
</protein>
<gene>
    <name evidence="22" type="ORF">BWQ96_10592</name>
</gene>
<keyword evidence="6" id="KW-0813">Transport</keyword>
<evidence type="ECO:0000256" key="10">
    <source>
        <dbReference type="ARBA" id="ARBA00022723"/>
    </source>
</evidence>
<evidence type="ECO:0000256" key="18">
    <source>
        <dbReference type="PROSITE-ProRule" id="PRU00175"/>
    </source>
</evidence>
<evidence type="ECO:0000256" key="4">
    <source>
        <dbReference type="ARBA" id="ARBA00008704"/>
    </source>
</evidence>
<accession>A0A2V3IC87</accession>
<dbReference type="GO" id="GO:0061630">
    <property type="term" value="F:ubiquitin protein ligase activity"/>
    <property type="evidence" value="ECO:0007669"/>
    <property type="project" value="UniProtKB-EC"/>
</dbReference>
<dbReference type="PANTHER" id="PTHR23350">
    <property type="entry name" value="PEROXISOME ASSEMBLY PROTEIN 10"/>
    <property type="match status" value="1"/>
</dbReference>
<evidence type="ECO:0000313" key="23">
    <source>
        <dbReference type="Proteomes" id="UP000247409"/>
    </source>
</evidence>
<evidence type="ECO:0000256" key="8">
    <source>
        <dbReference type="ARBA" id="ARBA00022679"/>
    </source>
</evidence>
<keyword evidence="7" id="KW-0962">Peroxisome biogenesis</keyword>
<keyword evidence="10" id="KW-0479">Metal-binding</keyword>
<dbReference type="InterPro" id="IPR013083">
    <property type="entry name" value="Znf_RING/FYVE/PHD"/>
</dbReference>
<comment type="similarity">
    <text evidence="4">Belongs to the pex2/pex10/pex12 family.</text>
</comment>
<dbReference type="InterPro" id="IPR025654">
    <property type="entry name" value="PEX2/10"/>
</dbReference>
<evidence type="ECO:0000256" key="6">
    <source>
        <dbReference type="ARBA" id="ARBA00022448"/>
    </source>
</evidence>
<keyword evidence="15 20" id="KW-1133">Transmembrane helix</keyword>
<evidence type="ECO:0000256" key="9">
    <source>
        <dbReference type="ARBA" id="ARBA00022692"/>
    </source>
</evidence>
<dbReference type="SUPFAM" id="SSF57850">
    <property type="entry name" value="RING/U-box"/>
    <property type="match status" value="1"/>
</dbReference>
<evidence type="ECO:0000256" key="3">
    <source>
        <dbReference type="ARBA" id="ARBA00004906"/>
    </source>
</evidence>
<keyword evidence="11 18" id="KW-0863">Zinc-finger</keyword>
<keyword evidence="14" id="KW-0653">Protein transport</keyword>
<dbReference type="STRING" id="448386.A0A2V3IC87"/>
<dbReference type="SMART" id="SM00184">
    <property type="entry name" value="RING"/>
    <property type="match status" value="1"/>
</dbReference>
<evidence type="ECO:0000256" key="17">
    <source>
        <dbReference type="ARBA" id="ARBA00023140"/>
    </source>
</evidence>
<dbReference type="InterPro" id="IPR001841">
    <property type="entry name" value="Znf_RING"/>
</dbReference>
<name>A0A2V3IC87_9FLOR</name>
<dbReference type="Gene3D" id="3.30.40.10">
    <property type="entry name" value="Zinc/RING finger domain, C3HC4 (zinc finger)"/>
    <property type="match status" value="1"/>
</dbReference>
<dbReference type="CDD" id="cd16527">
    <property type="entry name" value="RING-HC_PEX10"/>
    <property type="match status" value="1"/>
</dbReference>
<keyword evidence="16 20" id="KW-0472">Membrane</keyword>
<keyword evidence="9 20" id="KW-0812">Transmembrane</keyword>
<comment type="pathway">
    <text evidence="3">Protein modification; protein ubiquitination.</text>
</comment>
<dbReference type="InterPro" id="IPR006845">
    <property type="entry name" value="Pex_N"/>
</dbReference>
<dbReference type="GO" id="GO:0016558">
    <property type="term" value="P:protein import into peroxisome matrix"/>
    <property type="evidence" value="ECO:0007669"/>
    <property type="project" value="InterPro"/>
</dbReference>
<feature type="region of interest" description="Disordered" evidence="19">
    <location>
        <begin position="1"/>
        <end position="24"/>
    </location>
</feature>
<comment type="catalytic activity">
    <reaction evidence="1">
        <text>S-ubiquitinyl-[E2 ubiquitin-conjugating enzyme]-L-cysteine + [acceptor protein]-L-lysine = [E2 ubiquitin-conjugating enzyme]-L-cysteine + N(6)-ubiquitinyl-[acceptor protein]-L-lysine.</text>
        <dbReference type="EC" id="2.3.2.27"/>
    </reaction>
</comment>
<evidence type="ECO:0000256" key="5">
    <source>
        <dbReference type="ARBA" id="ARBA00012483"/>
    </source>
</evidence>
<dbReference type="EC" id="2.3.2.27" evidence="5"/>
<dbReference type="PROSITE" id="PS50089">
    <property type="entry name" value="ZF_RING_2"/>
    <property type="match status" value="1"/>
</dbReference>
<dbReference type="EMBL" id="NBIV01000501">
    <property type="protein sequence ID" value="PXF39703.1"/>
    <property type="molecule type" value="Genomic_DNA"/>
</dbReference>
<evidence type="ECO:0000256" key="14">
    <source>
        <dbReference type="ARBA" id="ARBA00022927"/>
    </source>
</evidence>
<evidence type="ECO:0000256" key="12">
    <source>
        <dbReference type="ARBA" id="ARBA00022786"/>
    </source>
</evidence>
<keyword evidence="8" id="KW-0808">Transferase</keyword>
<dbReference type="AlphaFoldDB" id="A0A2V3IC87"/>
<evidence type="ECO:0000256" key="11">
    <source>
        <dbReference type="ARBA" id="ARBA00022771"/>
    </source>
</evidence>
<evidence type="ECO:0000256" key="16">
    <source>
        <dbReference type="ARBA" id="ARBA00023136"/>
    </source>
</evidence>
<evidence type="ECO:0000256" key="7">
    <source>
        <dbReference type="ARBA" id="ARBA00022593"/>
    </source>
</evidence>
<dbReference type="Proteomes" id="UP000247409">
    <property type="component" value="Unassembled WGS sequence"/>
</dbReference>
<dbReference type="PANTHER" id="PTHR23350:SF0">
    <property type="entry name" value="PEROXISOME BIOGENESIS FACTOR 10"/>
    <property type="match status" value="1"/>
</dbReference>
<proteinExistence type="inferred from homology"/>
<feature type="domain" description="RING-type" evidence="21">
    <location>
        <begin position="199"/>
        <end position="237"/>
    </location>
</feature>
<keyword evidence="17" id="KW-0576">Peroxisome</keyword>
<reference evidence="22 23" key="1">
    <citation type="journal article" date="2018" name="Mol. Biol. Evol.">
        <title>Analysis of the draft genome of the red seaweed Gracilariopsis chorda provides insights into genome size evolution in Rhodophyta.</title>
        <authorList>
            <person name="Lee J."/>
            <person name="Yang E.C."/>
            <person name="Graf L."/>
            <person name="Yang J.H."/>
            <person name="Qiu H."/>
            <person name="Zel Zion U."/>
            <person name="Chan C.X."/>
            <person name="Stephens T.G."/>
            <person name="Weber A.P.M."/>
            <person name="Boo G.H."/>
            <person name="Boo S.M."/>
            <person name="Kim K.M."/>
            <person name="Shin Y."/>
            <person name="Jung M."/>
            <person name="Lee S.J."/>
            <person name="Yim H.S."/>
            <person name="Lee J.H."/>
            <person name="Bhattacharya D."/>
            <person name="Yoon H.S."/>
        </authorList>
    </citation>
    <scope>NUCLEOTIDE SEQUENCE [LARGE SCALE GENOMIC DNA]</scope>
    <source>
        <strain evidence="22 23">SKKU-2015</strain>
        <tissue evidence="22">Whole body</tissue>
    </source>
</reference>
<keyword evidence="12" id="KW-0833">Ubl conjugation pathway</keyword>
<comment type="subcellular location">
    <subcellularLocation>
        <location evidence="2">Peroxisome membrane</location>
        <topology evidence="2">Multi-pass membrane protein</topology>
    </subcellularLocation>
</comment>
<dbReference type="Pfam" id="PF13639">
    <property type="entry name" value="zf-RING_2"/>
    <property type="match status" value="1"/>
</dbReference>
<evidence type="ECO:0000313" key="22">
    <source>
        <dbReference type="EMBL" id="PXF39703.1"/>
    </source>
</evidence>
<evidence type="ECO:0000256" key="19">
    <source>
        <dbReference type="SAM" id="MobiDB-lite"/>
    </source>
</evidence>
<evidence type="ECO:0000256" key="20">
    <source>
        <dbReference type="SAM" id="Phobius"/>
    </source>
</evidence>
<keyword evidence="13" id="KW-0862">Zinc</keyword>
<dbReference type="Pfam" id="PF04757">
    <property type="entry name" value="Pex2_Pex12"/>
    <property type="match status" value="1"/>
</dbReference>
<keyword evidence="23" id="KW-1185">Reference proteome</keyword>
<evidence type="ECO:0000256" key="13">
    <source>
        <dbReference type="ARBA" id="ARBA00022833"/>
    </source>
</evidence>
<dbReference type="PROSITE" id="PS00518">
    <property type="entry name" value="ZF_RING_1"/>
    <property type="match status" value="1"/>
</dbReference>
<dbReference type="OrthoDB" id="6270329at2759"/>
<evidence type="ECO:0000256" key="15">
    <source>
        <dbReference type="ARBA" id="ARBA00022989"/>
    </source>
</evidence>
<evidence type="ECO:0000256" key="1">
    <source>
        <dbReference type="ARBA" id="ARBA00000900"/>
    </source>
</evidence>
<evidence type="ECO:0000256" key="2">
    <source>
        <dbReference type="ARBA" id="ARBA00004585"/>
    </source>
</evidence>
<comment type="caution">
    <text evidence="22">The sequence shown here is derived from an EMBL/GenBank/DDBJ whole genome shotgun (WGS) entry which is preliminary data.</text>
</comment>
<sequence length="251" mass="28106">MRFRVDVPPRPHHPRAHGAAAARRSRRRRAARALQGRRYASVLPVLSSARSPLRLLNRLRVVVVALAHLLSARDVINLTAALWNRILPTTPFPRTLLETLLDGALRAHLALFYLRGRYATFVRRLVSVRYLATSHVTIQDALLPFLGTILLFMLLVDICSALCKLFKRFRVGGVPQVAHALGLTSPPEDKELSDSHTKCILCLGAARHPTLTSCGHVFCWQCICHWCSSNDVCPLCRQQVAARKLVCLYNV</sequence>
<organism evidence="22 23">
    <name type="scientific">Gracilariopsis chorda</name>
    <dbReference type="NCBI Taxonomy" id="448386"/>
    <lineage>
        <taxon>Eukaryota</taxon>
        <taxon>Rhodophyta</taxon>
        <taxon>Florideophyceae</taxon>
        <taxon>Rhodymeniophycidae</taxon>
        <taxon>Gracilariales</taxon>
        <taxon>Gracilariaceae</taxon>
        <taxon>Gracilariopsis</taxon>
    </lineage>
</organism>
<dbReference type="GO" id="GO:0008270">
    <property type="term" value="F:zinc ion binding"/>
    <property type="evidence" value="ECO:0007669"/>
    <property type="project" value="UniProtKB-KW"/>
</dbReference>